<dbReference type="STRING" id="292459.STH304"/>
<dbReference type="KEGG" id="sth:STH304"/>
<evidence type="ECO:0000313" key="10">
    <source>
        <dbReference type="Proteomes" id="UP000000417"/>
    </source>
</evidence>
<evidence type="ECO:0000256" key="6">
    <source>
        <dbReference type="PIRSR" id="PIRSR625705-1"/>
    </source>
</evidence>
<dbReference type="InterPro" id="IPR015883">
    <property type="entry name" value="Glyco_hydro_20_cat"/>
</dbReference>
<dbReference type="AlphaFoldDB" id="Q67SQ4"/>
<keyword evidence="4" id="KW-0378">Hydrolase</keyword>
<feature type="domain" description="Glycoside hydrolase family 20 catalytic" evidence="7">
    <location>
        <begin position="158"/>
        <end position="413"/>
    </location>
</feature>
<dbReference type="GO" id="GO:0030203">
    <property type="term" value="P:glycosaminoglycan metabolic process"/>
    <property type="evidence" value="ECO:0007669"/>
    <property type="project" value="TreeGrafter"/>
</dbReference>
<dbReference type="InterPro" id="IPR029018">
    <property type="entry name" value="Hex-like_dom2"/>
</dbReference>
<dbReference type="EC" id="3.2.1.52" evidence="3"/>
<keyword evidence="5" id="KW-0326">Glycosidase</keyword>
<evidence type="ECO:0000256" key="3">
    <source>
        <dbReference type="ARBA" id="ARBA00012663"/>
    </source>
</evidence>
<dbReference type="GO" id="GO:0004563">
    <property type="term" value="F:beta-N-acetylhexosaminidase activity"/>
    <property type="evidence" value="ECO:0007669"/>
    <property type="project" value="UniProtKB-EC"/>
</dbReference>
<accession>Q67SQ4</accession>
<protein>
    <recommendedName>
        <fullName evidence="3">beta-N-acetylhexosaminidase</fullName>
        <ecNumber evidence="3">3.2.1.52</ecNumber>
    </recommendedName>
</protein>
<feature type="active site" description="Proton donor" evidence="6">
    <location>
        <position position="311"/>
    </location>
</feature>
<dbReference type="Pfam" id="PF02838">
    <property type="entry name" value="Glyco_hydro_20b"/>
    <property type="match status" value="1"/>
</dbReference>
<dbReference type="PANTHER" id="PTHR22600:SF57">
    <property type="entry name" value="BETA-N-ACETYLHEXOSAMINIDASE"/>
    <property type="match status" value="1"/>
</dbReference>
<dbReference type="Pfam" id="PF00728">
    <property type="entry name" value="Glyco_hydro_20"/>
    <property type="match status" value="1"/>
</dbReference>
<proteinExistence type="inferred from homology"/>
<dbReference type="InterPro" id="IPR025705">
    <property type="entry name" value="Beta_hexosaminidase_sua/sub"/>
</dbReference>
<evidence type="ECO:0000256" key="5">
    <source>
        <dbReference type="ARBA" id="ARBA00023295"/>
    </source>
</evidence>
<evidence type="ECO:0000256" key="2">
    <source>
        <dbReference type="ARBA" id="ARBA00006285"/>
    </source>
</evidence>
<dbReference type="InterPro" id="IPR015882">
    <property type="entry name" value="HEX_bac_N"/>
</dbReference>
<dbReference type="HOGENOM" id="CLU_020160_1_0_9"/>
<comment type="catalytic activity">
    <reaction evidence="1">
        <text>Hydrolysis of terminal non-reducing N-acetyl-D-hexosamine residues in N-acetyl-beta-D-hexosaminides.</text>
        <dbReference type="EC" id="3.2.1.52"/>
    </reaction>
</comment>
<dbReference type="GO" id="GO:0016020">
    <property type="term" value="C:membrane"/>
    <property type="evidence" value="ECO:0007669"/>
    <property type="project" value="TreeGrafter"/>
</dbReference>
<evidence type="ECO:0000313" key="9">
    <source>
        <dbReference type="EMBL" id="BAD39289.1"/>
    </source>
</evidence>
<gene>
    <name evidence="9" type="ordered locus">STH304</name>
</gene>
<dbReference type="EMBL" id="AP006840">
    <property type="protein sequence ID" value="BAD39289.1"/>
    <property type="molecule type" value="Genomic_DNA"/>
</dbReference>
<dbReference type="Gene3D" id="3.20.20.80">
    <property type="entry name" value="Glycosidases"/>
    <property type="match status" value="1"/>
</dbReference>
<dbReference type="PRINTS" id="PR00738">
    <property type="entry name" value="GLHYDRLASE20"/>
</dbReference>
<dbReference type="PANTHER" id="PTHR22600">
    <property type="entry name" value="BETA-HEXOSAMINIDASE"/>
    <property type="match status" value="1"/>
</dbReference>
<dbReference type="eggNOG" id="COG3525">
    <property type="taxonomic scope" value="Bacteria"/>
</dbReference>
<dbReference type="InterPro" id="IPR017853">
    <property type="entry name" value="GH"/>
</dbReference>
<feature type="domain" description="Beta-hexosaminidase bacterial type N-terminal" evidence="8">
    <location>
        <begin position="31"/>
        <end position="155"/>
    </location>
</feature>
<keyword evidence="10" id="KW-1185">Reference proteome</keyword>
<dbReference type="Gene3D" id="3.30.379.10">
    <property type="entry name" value="Chitobiase/beta-hexosaminidase domain 2-like"/>
    <property type="match status" value="1"/>
</dbReference>
<evidence type="ECO:0000259" key="7">
    <source>
        <dbReference type="Pfam" id="PF00728"/>
    </source>
</evidence>
<dbReference type="GO" id="GO:0005975">
    <property type="term" value="P:carbohydrate metabolic process"/>
    <property type="evidence" value="ECO:0007669"/>
    <property type="project" value="InterPro"/>
</dbReference>
<evidence type="ECO:0000256" key="1">
    <source>
        <dbReference type="ARBA" id="ARBA00001231"/>
    </source>
</evidence>
<dbReference type="SUPFAM" id="SSF51445">
    <property type="entry name" value="(Trans)glycosidases"/>
    <property type="match status" value="1"/>
</dbReference>
<evidence type="ECO:0000259" key="8">
    <source>
        <dbReference type="Pfam" id="PF02838"/>
    </source>
</evidence>
<evidence type="ECO:0000256" key="4">
    <source>
        <dbReference type="ARBA" id="ARBA00022801"/>
    </source>
</evidence>
<name>Q67SQ4_SYMTH</name>
<comment type="similarity">
    <text evidence="2">Belongs to the glycosyl hydrolase 20 family.</text>
</comment>
<sequence>MEKLWCATHCNTRGGPGARPAAGGAIMPTLPLLPQPRTVTWGDQTVTLPETLWVVVLGSHDLLLPTLQRFQSAAARAGITVHLTASPVGLSGELHVTVDTQDPGITHLQGYRLTVSPDGITIGARAPAGAAYGLATLKQLLSGGRRVPAVTIADWPDFRRRGVMLDISRGKVPTMESLYRFVDLLADLKINEFQLYTEHTFAYREHREVWQAYSPMTGEEIMLLDRYCRERFIDLVPNQNSFGHMTPWLIHSRYKHMAEAPDGFELPWGGRRNEPFSLSPAEPSVISFLAGLYDELLPHFTSQYFNVGCDETWDVGQGRSARAVAERGEHEVYLEQLLKIHRLVAERRRTMQFWGDIIIKYPEAVARLPKDVIALEWGYEADHPFDEHCAVYAHAGVPFYVCPGTSTWMSLVGRTENALQNMRSAAESGLKHGAQGFLNTIWGDLGHQDYEPVAYLPVAFGAAVSWALEANREADVRPFLDRLVFEDGAGQIGSVLYDLGNTYLAAGPRIHNGTALGRLFHSARTWREWKLLPEIDFAAQAEAVRRAAAGLDLADLRCARGPLVMRELRNAVRLLLFLCDLGQTLQGVLRGSLPSAEQREALGRELEAIACEHRDLWLQRNRPGGLEEMSMPPFRAWREELKNLG</sequence>
<dbReference type="CDD" id="cd06565">
    <property type="entry name" value="GH20_GcnA-like"/>
    <property type="match status" value="1"/>
</dbReference>
<organism evidence="9 10">
    <name type="scientific">Symbiobacterium thermophilum (strain DSM 24528 / JCM 14929 / IAM 14863 / T)</name>
    <dbReference type="NCBI Taxonomy" id="292459"/>
    <lineage>
        <taxon>Bacteria</taxon>
        <taxon>Bacillati</taxon>
        <taxon>Bacillota</taxon>
        <taxon>Clostridia</taxon>
        <taxon>Eubacteriales</taxon>
        <taxon>Symbiobacteriaceae</taxon>
        <taxon>Symbiobacterium</taxon>
    </lineage>
</organism>
<reference evidence="9 10" key="1">
    <citation type="journal article" date="2004" name="Nucleic Acids Res.">
        <title>Genome sequence of Symbiobacterium thermophilum, an uncultivable bacterium that depends on microbial commensalism.</title>
        <authorList>
            <person name="Ueda K."/>
            <person name="Yamashita A."/>
            <person name="Ishikawa J."/>
            <person name="Shimada M."/>
            <person name="Watsuji T."/>
            <person name="Morimura K."/>
            <person name="Ikeda H."/>
            <person name="Hattori M."/>
            <person name="Beppu T."/>
        </authorList>
    </citation>
    <scope>NUCLEOTIDE SEQUENCE [LARGE SCALE GENOMIC DNA]</scope>
    <source>
        <strain evidence="10">T / IAM 14863</strain>
    </source>
</reference>
<dbReference type="SUPFAM" id="SSF55545">
    <property type="entry name" value="beta-N-acetylhexosaminidase-like domain"/>
    <property type="match status" value="1"/>
</dbReference>
<dbReference type="Proteomes" id="UP000000417">
    <property type="component" value="Chromosome"/>
</dbReference>